<dbReference type="EMBL" id="ACWG01000028">
    <property type="protein sequence ID" value="EFV29538.1"/>
    <property type="molecule type" value="Genomic_DNA"/>
</dbReference>
<feature type="active site" description="Proton acceptor" evidence="10">
    <location>
        <position position="184"/>
    </location>
</feature>
<dbReference type="Pfam" id="PF01041">
    <property type="entry name" value="DegT_DnrJ_EryC1"/>
    <property type="match status" value="1"/>
</dbReference>
<reference evidence="13 14" key="1">
    <citation type="submission" date="2010-10" db="EMBL/GenBank/DDBJ databases">
        <title>The Genome Sequence of Bacteroides eggerthii strain 1_2_48FAA.</title>
        <authorList>
            <consortium name="The Broad Institute Genome Sequencing Platform"/>
            <person name="Ward D."/>
            <person name="Earl A."/>
            <person name="Feldgarden M."/>
            <person name="Young S.K."/>
            <person name="Gargeya S."/>
            <person name="Zeng Q."/>
            <person name="Alvarado L."/>
            <person name="Berlin A."/>
            <person name="Bochicchio J."/>
            <person name="Chapman S.B."/>
            <person name="Chen Z."/>
            <person name="Freedman E."/>
            <person name="Gellesch M."/>
            <person name="Goldberg J."/>
            <person name="Griggs A."/>
            <person name="Gujja S."/>
            <person name="Heilman E."/>
            <person name="Heiman D."/>
            <person name="Howarth C."/>
            <person name="Mehta T."/>
            <person name="Neiman D."/>
            <person name="Pearson M."/>
            <person name="Roberts A."/>
            <person name="Saif S."/>
            <person name="Shea T."/>
            <person name="Shenoy N."/>
            <person name="Sisk P."/>
            <person name="Stolte C."/>
            <person name="Sykes S."/>
            <person name="White J."/>
            <person name="Yandava C."/>
            <person name="Allen-Vercoe E."/>
            <person name="Ambrose C."/>
            <person name="Strauss J."/>
            <person name="Daigneault M."/>
            <person name="Haas B."/>
            <person name="Nusbaum C."/>
            <person name="Birren B."/>
        </authorList>
    </citation>
    <scope>NUCLEOTIDE SEQUENCE [LARGE SCALE GENOMIC DNA]</scope>
    <source>
        <strain evidence="13 14">1_2_48FAA</strain>
    </source>
</reference>
<comment type="caution">
    <text evidence="13">The sequence shown here is derived from an EMBL/GenBank/DDBJ whole genome shotgun (WGS) entry which is preliminary data.</text>
</comment>
<dbReference type="InterPro" id="IPR015421">
    <property type="entry name" value="PyrdxlP-dep_Trfase_major"/>
</dbReference>
<evidence type="ECO:0000256" key="5">
    <source>
        <dbReference type="ARBA" id="ARBA00022898"/>
    </source>
</evidence>
<keyword evidence="3 13" id="KW-0032">Aminotransferase</keyword>
<dbReference type="Gene3D" id="3.40.640.10">
    <property type="entry name" value="Type I PLP-dependent aspartate aminotransferase-like (Major domain)"/>
    <property type="match status" value="1"/>
</dbReference>
<dbReference type="Gene3D" id="3.90.1150.10">
    <property type="entry name" value="Aspartate Aminotransferase, domain 1"/>
    <property type="match status" value="1"/>
</dbReference>
<dbReference type="SUPFAM" id="SSF53383">
    <property type="entry name" value="PLP-dependent transferases"/>
    <property type="match status" value="1"/>
</dbReference>
<evidence type="ECO:0000256" key="9">
    <source>
        <dbReference type="ARBA" id="ARBA00074221"/>
    </source>
</evidence>
<sequence length="376" mass="42017">MDKFIPVCEPYLNGNELTYVTDAVKTGWISSAGKYVTEFEQQFSEYCGCKYGVAVCNGTVALHLALVALGIGKGDEVILPTYTMIASAFAICYTGAKPVFVDADKDSWNIDINKIEEKITERTKAIMPVHIYGKMCDMDAITKIAREHNLYIVEDAAEAHGAIYKGSKAGSFSDIAAFSFFANKNITTGEGGMVVTNNENIYKQAKYYKNVCFPTAGGRNYTHDNIGFNYRMSNLVAAIGLAQVEKADEYRALRIRNNGIYRELLAKIPGLQMQALPEKDCLDVCWMNTVIVDSHLYRHTRDELIMYLRDKGIDTRLLFNGMHNQKAMKDYGCDCSGTYPVSDWLTANGFYLPSASNLQQADIEYICKCILDFHLS</sequence>
<keyword evidence="4 13" id="KW-0808">Transferase</keyword>
<dbReference type="InterPro" id="IPR000653">
    <property type="entry name" value="DegT/StrS_aminotransferase"/>
</dbReference>
<dbReference type="AlphaFoldDB" id="E5WZY9"/>
<comment type="pathway">
    <text evidence="2">Bacterial outer membrane biogenesis; LPS O-antigen biosynthesis.</text>
</comment>
<evidence type="ECO:0000313" key="14">
    <source>
        <dbReference type="Proteomes" id="UP000003246"/>
    </source>
</evidence>
<evidence type="ECO:0000256" key="12">
    <source>
        <dbReference type="RuleBase" id="RU004508"/>
    </source>
</evidence>
<dbReference type="PANTHER" id="PTHR30244">
    <property type="entry name" value="TRANSAMINASE"/>
    <property type="match status" value="1"/>
</dbReference>
<dbReference type="GO" id="GO:0000271">
    <property type="term" value="P:polysaccharide biosynthetic process"/>
    <property type="evidence" value="ECO:0007669"/>
    <property type="project" value="TreeGrafter"/>
</dbReference>
<dbReference type="InterPro" id="IPR015422">
    <property type="entry name" value="PyrdxlP-dep_Trfase_small"/>
</dbReference>
<dbReference type="RefSeq" id="WP_004294303.1">
    <property type="nucleotide sequence ID" value="NZ_AKBX01000004.1"/>
</dbReference>
<evidence type="ECO:0000256" key="8">
    <source>
        <dbReference type="ARBA" id="ARBA00066317"/>
    </source>
</evidence>
<dbReference type="PANTHER" id="PTHR30244:SF34">
    <property type="entry name" value="DTDP-4-AMINO-4,6-DIDEOXYGALACTOSE TRANSAMINASE"/>
    <property type="match status" value="1"/>
</dbReference>
<evidence type="ECO:0000256" key="6">
    <source>
        <dbReference type="ARBA" id="ARBA00037999"/>
    </source>
</evidence>
<evidence type="ECO:0000256" key="10">
    <source>
        <dbReference type="PIRSR" id="PIRSR000390-1"/>
    </source>
</evidence>
<gene>
    <name evidence="13" type="ORF">HMPREF1016_02245</name>
</gene>
<protein>
    <recommendedName>
        <fullName evidence="9">GDP-perosamine synthase</fullName>
        <ecNumber evidence="8">2.6.1.102</ecNumber>
    </recommendedName>
</protein>
<dbReference type="EC" id="2.6.1.102" evidence="8"/>
<evidence type="ECO:0000256" key="2">
    <source>
        <dbReference type="ARBA" id="ARBA00005125"/>
    </source>
</evidence>
<keyword evidence="5 11" id="KW-0663">Pyridoxal phosphate</keyword>
<evidence type="ECO:0000256" key="11">
    <source>
        <dbReference type="PIRSR" id="PIRSR000390-2"/>
    </source>
</evidence>
<dbReference type="HOGENOM" id="CLU_033332_7_2_10"/>
<evidence type="ECO:0000256" key="4">
    <source>
        <dbReference type="ARBA" id="ARBA00022679"/>
    </source>
</evidence>
<comment type="similarity">
    <text evidence="6 12">Belongs to the DegT/DnrJ/EryC1 family.</text>
</comment>
<evidence type="ECO:0000256" key="1">
    <source>
        <dbReference type="ARBA" id="ARBA00001933"/>
    </source>
</evidence>
<comment type="cofactor">
    <cofactor evidence="1">
        <name>pyridoxal 5'-phosphate</name>
        <dbReference type="ChEBI" id="CHEBI:597326"/>
    </cofactor>
</comment>
<dbReference type="Proteomes" id="UP000003246">
    <property type="component" value="Unassembled WGS sequence"/>
</dbReference>
<dbReference type="GO" id="GO:0102933">
    <property type="term" value="F:GDP-4-dehydro-6-deoxy-D-mannose-4-aminotransferase activity"/>
    <property type="evidence" value="ECO:0007669"/>
    <property type="project" value="UniProtKB-EC"/>
</dbReference>
<evidence type="ECO:0000256" key="3">
    <source>
        <dbReference type="ARBA" id="ARBA00022576"/>
    </source>
</evidence>
<feature type="modified residue" description="N6-(pyridoxal phosphate)lysine" evidence="11">
    <location>
        <position position="184"/>
    </location>
</feature>
<evidence type="ECO:0000313" key="13">
    <source>
        <dbReference type="EMBL" id="EFV29538.1"/>
    </source>
</evidence>
<comment type="catalytic activity">
    <reaction evidence="7">
        <text>GDP-alpha-D-perosamine + 2-oxoglutarate = GDP-4-dehydro-alpha-D-rhamnose + L-glutamate</text>
        <dbReference type="Rhea" id="RHEA:36779"/>
        <dbReference type="ChEBI" id="CHEBI:16810"/>
        <dbReference type="ChEBI" id="CHEBI:29985"/>
        <dbReference type="ChEBI" id="CHEBI:57964"/>
        <dbReference type="ChEBI" id="CHEBI:73996"/>
        <dbReference type="EC" id="2.6.1.102"/>
    </reaction>
</comment>
<dbReference type="GO" id="GO:0030170">
    <property type="term" value="F:pyridoxal phosphate binding"/>
    <property type="evidence" value="ECO:0007669"/>
    <property type="project" value="TreeGrafter"/>
</dbReference>
<dbReference type="InterPro" id="IPR015424">
    <property type="entry name" value="PyrdxlP-dep_Trfase"/>
</dbReference>
<name>E5WZY9_9BACE</name>
<accession>E5WZY9</accession>
<proteinExistence type="inferred from homology"/>
<dbReference type="PIRSF" id="PIRSF000390">
    <property type="entry name" value="PLP_StrS"/>
    <property type="match status" value="1"/>
</dbReference>
<dbReference type="FunFam" id="3.40.640.10:FF:000090">
    <property type="entry name" value="Pyridoxal phosphate-dependent aminotransferase"/>
    <property type="match status" value="1"/>
</dbReference>
<organism evidence="13 14">
    <name type="scientific">Bacteroides eggerthii 1_2_48FAA</name>
    <dbReference type="NCBI Taxonomy" id="665953"/>
    <lineage>
        <taxon>Bacteria</taxon>
        <taxon>Pseudomonadati</taxon>
        <taxon>Bacteroidota</taxon>
        <taxon>Bacteroidia</taxon>
        <taxon>Bacteroidales</taxon>
        <taxon>Bacteroidaceae</taxon>
        <taxon>Bacteroides</taxon>
    </lineage>
</organism>
<evidence type="ECO:0000256" key="7">
    <source>
        <dbReference type="ARBA" id="ARBA00051587"/>
    </source>
</evidence>
<dbReference type="CDD" id="cd00616">
    <property type="entry name" value="AHBA_syn"/>
    <property type="match status" value="1"/>
</dbReference>